<dbReference type="EMBL" id="BFAV01000071">
    <property type="protein sequence ID" value="GBF32967.1"/>
    <property type="molecule type" value="Genomic_DNA"/>
</dbReference>
<keyword evidence="3" id="KW-1185">Reference proteome</keyword>
<dbReference type="RefSeq" id="WP_104371421.1">
    <property type="nucleotide sequence ID" value="NZ_BFAV01000071.1"/>
</dbReference>
<proteinExistence type="predicted"/>
<sequence length="129" mass="13839">MKLSPGERSVLASFPSSNAGQKAEEELKKSGFDHVQLDRISRYGVTTNESYNNPINRARTVTGPTLYSNSQGVTSQDIRILMGADPSASGYGDTNYGIAGGRAFLLTVVAAEDKIKKAEEIIKKHGGSF</sequence>
<gene>
    <name evidence="2" type="ORF">DCCM_2064</name>
</gene>
<dbReference type="Proteomes" id="UP000239549">
    <property type="component" value="Unassembled WGS sequence"/>
</dbReference>
<protein>
    <submittedName>
        <fullName evidence="2">Uncharacterized protein</fullName>
    </submittedName>
</protein>
<feature type="region of interest" description="Disordered" evidence="1">
    <location>
        <begin position="1"/>
        <end position="30"/>
    </location>
</feature>
<dbReference type="AlphaFoldDB" id="A0A2L2X9M6"/>
<comment type="caution">
    <text evidence="2">The sequence shown here is derived from an EMBL/GenBank/DDBJ whole genome shotgun (WGS) entry which is preliminary data.</text>
</comment>
<reference evidence="3" key="1">
    <citation type="submission" date="2018-02" db="EMBL/GenBank/DDBJ databases">
        <title>Genome sequence of Desulfocucumis palustris strain NAW-5.</title>
        <authorList>
            <person name="Watanabe M."/>
            <person name="Kojima H."/>
            <person name="Fukui M."/>
        </authorList>
    </citation>
    <scope>NUCLEOTIDE SEQUENCE [LARGE SCALE GENOMIC DNA]</scope>
    <source>
        <strain evidence="3">NAW-5</strain>
    </source>
</reference>
<name>A0A2L2X9M6_9FIRM</name>
<dbReference type="OrthoDB" id="1682554at2"/>
<accession>A0A2L2X9M6</accession>
<organism evidence="2 3">
    <name type="scientific">Desulfocucumis palustris</name>
    <dbReference type="NCBI Taxonomy" id="1898651"/>
    <lineage>
        <taxon>Bacteria</taxon>
        <taxon>Bacillati</taxon>
        <taxon>Bacillota</taxon>
        <taxon>Clostridia</taxon>
        <taxon>Eubacteriales</taxon>
        <taxon>Desulfocucumaceae</taxon>
        <taxon>Desulfocucumis</taxon>
    </lineage>
</organism>
<evidence type="ECO:0000313" key="2">
    <source>
        <dbReference type="EMBL" id="GBF32967.1"/>
    </source>
</evidence>
<evidence type="ECO:0000313" key="3">
    <source>
        <dbReference type="Proteomes" id="UP000239549"/>
    </source>
</evidence>
<evidence type="ECO:0000256" key="1">
    <source>
        <dbReference type="SAM" id="MobiDB-lite"/>
    </source>
</evidence>